<feature type="transmembrane region" description="Helical" evidence="1">
    <location>
        <begin position="21"/>
        <end position="39"/>
    </location>
</feature>
<accession>A0A1P8WB12</accession>
<feature type="transmembrane region" description="Helical" evidence="1">
    <location>
        <begin position="103"/>
        <end position="124"/>
    </location>
</feature>
<reference evidence="2 3" key="1">
    <citation type="journal article" date="2016" name="Front. Microbiol.">
        <title>Fuerstia marisgermanicae gen. nov., sp. nov., an Unusual Member of the Phylum Planctomycetes from the German Wadden Sea.</title>
        <authorList>
            <person name="Kohn T."/>
            <person name="Heuer A."/>
            <person name="Jogler M."/>
            <person name="Vollmers J."/>
            <person name="Boedeker C."/>
            <person name="Bunk B."/>
            <person name="Rast P."/>
            <person name="Borchert D."/>
            <person name="Glockner I."/>
            <person name="Freese H.M."/>
            <person name="Klenk H.P."/>
            <person name="Overmann J."/>
            <person name="Kaster A.K."/>
            <person name="Rohde M."/>
            <person name="Wiegand S."/>
            <person name="Jogler C."/>
        </authorList>
    </citation>
    <scope>NUCLEOTIDE SEQUENCE [LARGE SCALE GENOMIC DNA]</scope>
    <source>
        <strain evidence="2 3">NH11</strain>
    </source>
</reference>
<protein>
    <submittedName>
        <fullName evidence="2">Uncharacterized protein</fullName>
    </submittedName>
</protein>
<evidence type="ECO:0000256" key="1">
    <source>
        <dbReference type="SAM" id="Phobius"/>
    </source>
</evidence>
<proteinExistence type="predicted"/>
<organism evidence="2 3">
    <name type="scientific">Fuerstiella marisgermanici</name>
    <dbReference type="NCBI Taxonomy" id="1891926"/>
    <lineage>
        <taxon>Bacteria</taxon>
        <taxon>Pseudomonadati</taxon>
        <taxon>Planctomycetota</taxon>
        <taxon>Planctomycetia</taxon>
        <taxon>Planctomycetales</taxon>
        <taxon>Planctomycetaceae</taxon>
        <taxon>Fuerstiella</taxon>
    </lineage>
</organism>
<keyword evidence="1" id="KW-1133">Transmembrane helix</keyword>
<name>A0A1P8WB12_9PLAN</name>
<keyword evidence="1" id="KW-0472">Membrane</keyword>
<dbReference type="RefSeq" id="WP_145943978.1">
    <property type="nucleotide sequence ID" value="NZ_CP017641.1"/>
</dbReference>
<keyword evidence="1" id="KW-0812">Transmembrane</keyword>
<dbReference type="EMBL" id="CP017641">
    <property type="protein sequence ID" value="APZ91267.1"/>
    <property type="molecule type" value="Genomic_DNA"/>
</dbReference>
<dbReference type="Proteomes" id="UP000187735">
    <property type="component" value="Chromosome"/>
</dbReference>
<evidence type="ECO:0000313" key="3">
    <source>
        <dbReference type="Proteomes" id="UP000187735"/>
    </source>
</evidence>
<dbReference type="STRING" id="1891926.Fuma_00853"/>
<dbReference type="AlphaFoldDB" id="A0A1P8WB12"/>
<evidence type="ECO:0000313" key="2">
    <source>
        <dbReference type="EMBL" id="APZ91267.1"/>
    </source>
</evidence>
<gene>
    <name evidence="2" type="ORF">Fuma_00853</name>
</gene>
<keyword evidence="3" id="KW-1185">Reference proteome</keyword>
<dbReference type="KEGG" id="fmr:Fuma_00853"/>
<sequence length="139" mass="15775">MPLYMFQKYLDPEGYETNKKIKFASLVVCVILYAMWKSIVEVQFYFLAQTATASIMENGLIQYTDGDESRREKLRVPDKTSGSVKVDYLPGVGLARMHGTRNWTPILILLGSLSVGLILLAPVIREARDFANGTNRRKR</sequence>